<keyword evidence="8 13" id="KW-0833">Ubl conjugation pathway</keyword>
<evidence type="ECO:0000256" key="6">
    <source>
        <dbReference type="ARBA" id="ARBA00022763"/>
    </source>
</evidence>
<protein>
    <recommendedName>
        <fullName evidence="13">Non-structural maintenance of chromosomes element 1 homolog</fullName>
        <ecNumber evidence="13">2.3.2.27</ecNumber>
    </recommendedName>
</protein>
<dbReference type="InterPro" id="IPR011513">
    <property type="entry name" value="Nse1"/>
</dbReference>
<evidence type="ECO:0000256" key="12">
    <source>
        <dbReference type="ARBA" id="ARBA00023242"/>
    </source>
</evidence>
<keyword evidence="4 13" id="KW-0808">Transferase</keyword>
<dbReference type="GO" id="GO:0005634">
    <property type="term" value="C:nucleus"/>
    <property type="evidence" value="ECO:0007669"/>
    <property type="project" value="UniProtKB-SubCell"/>
</dbReference>
<name>A0A2N1JBD3_9BASI</name>
<keyword evidence="5 13" id="KW-0479">Metal-binding</keyword>
<keyword evidence="12 13" id="KW-0539">Nucleus</keyword>
<dbReference type="Proteomes" id="UP000232875">
    <property type="component" value="Unassembled WGS sequence"/>
</dbReference>
<proteinExistence type="inferred from homology"/>
<keyword evidence="10 13" id="KW-0233">DNA recombination</keyword>
<dbReference type="AlphaFoldDB" id="A0A2N1JBD3"/>
<dbReference type="STRING" id="2020962.A0A2N1JBD3"/>
<evidence type="ECO:0000256" key="11">
    <source>
        <dbReference type="ARBA" id="ARBA00023204"/>
    </source>
</evidence>
<evidence type="ECO:0000256" key="1">
    <source>
        <dbReference type="ARBA" id="ARBA00000900"/>
    </source>
</evidence>
<evidence type="ECO:0000313" key="14">
    <source>
        <dbReference type="EMBL" id="PKI83857.1"/>
    </source>
</evidence>
<comment type="catalytic activity">
    <reaction evidence="1 13">
        <text>S-ubiquitinyl-[E2 ubiquitin-conjugating enzyme]-L-cysteine + [acceptor protein]-L-lysine = [E2 ubiquitin-conjugating enzyme]-L-cysteine + N(6)-ubiquitinyl-[acceptor protein]-L-lysine.</text>
        <dbReference type="EC" id="2.3.2.27"/>
    </reaction>
</comment>
<dbReference type="FunFam" id="1.10.10.10:FF:000270">
    <property type="entry name" value="Non-structural maintenance of chromosomes element 1 homolog"/>
    <property type="match status" value="1"/>
</dbReference>
<organism evidence="14 15">
    <name type="scientific">Malassezia vespertilionis</name>
    <dbReference type="NCBI Taxonomy" id="2020962"/>
    <lineage>
        <taxon>Eukaryota</taxon>
        <taxon>Fungi</taxon>
        <taxon>Dikarya</taxon>
        <taxon>Basidiomycota</taxon>
        <taxon>Ustilaginomycotina</taxon>
        <taxon>Malasseziomycetes</taxon>
        <taxon>Malasseziales</taxon>
        <taxon>Malasseziaceae</taxon>
        <taxon>Malassezia</taxon>
    </lineage>
</organism>
<comment type="similarity">
    <text evidence="3 13">Belongs to the NSE1 family.</text>
</comment>
<evidence type="ECO:0000256" key="9">
    <source>
        <dbReference type="ARBA" id="ARBA00022833"/>
    </source>
</evidence>
<dbReference type="GO" id="GO:0030915">
    <property type="term" value="C:Smc5-Smc6 complex"/>
    <property type="evidence" value="ECO:0007669"/>
    <property type="project" value="UniProtKB-UniRule"/>
</dbReference>
<evidence type="ECO:0000256" key="2">
    <source>
        <dbReference type="ARBA" id="ARBA00004123"/>
    </source>
</evidence>
<keyword evidence="15" id="KW-1185">Reference proteome</keyword>
<dbReference type="PANTHER" id="PTHR20973">
    <property type="entry name" value="NON-SMC ELEMENT 1-RELATED"/>
    <property type="match status" value="1"/>
</dbReference>
<evidence type="ECO:0000256" key="8">
    <source>
        <dbReference type="ARBA" id="ARBA00022786"/>
    </source>
</evidence>
<dbReference type="Pfam" id="PF07574">
    <property type="entry name" value="SMC_Nse1"/>
    <property type="match status" value="1"/>
</dbReference>
<comment type="subcellular location">
    <subcellularLocation>
        <location evidence="2 13">Nucleus</location>
    </subcellularLocation>
</comment>
<evidence type="ECO:0000256" key="5">
    <source>
        <dbReference type="ARBA" id="ARBA00022723"/>
    </source>
</evidence>
<dbReference type="Gene3D" id="1.10.10.10">
    <property type="entry name" value="Winged helix-like DNA-binding domain superfamily/Winged helix DNA-binding domain"/>
    <property type="match status" value="1"/>
</dbReference>
<gene>
    <name evidence="14" type="ORF">MVES_002163</name>
</gene>
<dbReference type="OrthoDB" id="185455at2759"/>
<evidence type="ECO:0000256" key="7">
    <source>
        <dbReference type="ARBA" id="ARBA00022771"/>
    </source>
</evidence>
<reference evidence="14 15" key="1">
    <citation type="submission" date="2017-10" db="EMBL/GenBank/DDBJ databases">
        <title>A novel species of cold-tolerant Malassezia isolated from bats.</title>
        <authorList>
            <person name="Lorch J.M."/>
            <person name="Palmer J.M."/>
            <person name="Vanderwolf K.J."/>
            <person name="Schmidt K.Z."/>
            <person name="Verant M.L."/>
            <person name="Weller T.J."/>
            <person name="Blehert D.S."/>
        </authorList>
    </citation>
    <scope>NUCLEOTIDE SEQUENCE [LARGE SCALE GENOMIC DNA]</scope>
    <source>
        <strain evidence="14 15">NWHC:44797-103</strain>
    </source>
</reference>
<evidence type="ECO:0000256" key="13">
    <source>
        <dbReference type="RuleBase" id="RU368018"/>
    </source>
</evidence>
<evidence type="ECO:0000256" key="10">
    <source>
        <dbReference type="ARBA" id="ARBA00023172"/>
    </source>
</evidence>
<evidence type="ECO:0000313" key="15">
    <source>
        <dbReference type="Proteomes" id="UP000232875"/>
    </source>
</evidence>
<accession>A0A2N1JBD3</accession>
<dbReference type="PANTHER" id="PTHR20973:SF0">
    <property type="entry name" value="NON-STRUCTURAL MAINTENANCE OF CHROMOSOMES ELEMENT 1 HOMOLOG"/>
    <property type="match status" value="1"/>
</dbReference>
<dbReference type="EMBL" id="KZ454990">
    <property type="protein sequence ID" value="PKI83857.1"/>
    <property type="molecule type" value="Genomic_DNA"/>
</dbReference>
<dbReference type="GO" id="GO:0008270">
    <property type="term" value="F:zinc ion binding"/>
    <property type="evidence" value="ECO:0007669"/>
    <property type="project" value="UniProtKB-KW"/>
</dbReference>
<sequence length="185" mass="20909">MLPLALLQTLLSRRFLAREEAERCYAALEDAMEERGPGLDDAITLLNERLAGVSLEIRACHDQISRAQFLVLVNTKADTLAELATPYTPTELVYIKAILEAIWTAPQRHYALSSTAALQLAPSLQLSKRAASDLLQDLERRNWIVNRGGYYTMSLRALTELDAYIRNEFEEHVLEGMLWRTAYGV</sequence>
<keyword evidence="11 13" id="KW-0234">DNA repair</keyword>
<dbReference type="EC" id="2.3.2.27" evidence="13"/>
<keyword evidence="9 13" id="KW-0862">Zinc</keyword>
<dbReference type="GO" id="GO:0000724">
    <property type="term" value="P:double-strand break repair via homologous recombination"/>
    <property type="evidence" value="ECO:0007669"/>
    <property type="project" value="TreeGrafter"/>
</dbReference>
<dbReference type="GO" id="GO:0061630">
    <property type="term" value="F:ubiquitin protein ligase activity"/>
    <property type="evidence" value="ECO:0007669"/>
    <property type="project" value="UniProtKB-EC"/>
</dbReference>
<dbReference type="Gene3D" id="3.90.1150.220">
    <property type="match status" value="1"/>
</dbReference>
<evidence type="ECO:0000256" key="4">
    <source>
        <dbReference type="ARBA" id="ARBA00022679"/>
    </source>
</evidence>
<keyword evidence="6 13" id="KW-0227">DNA damage</keyword>
<comment type="subunit">
    <text evidence="13">Component of the Smc5-Smc6 complex.</text>
</comment>
<evidence type="ECO:0000256" key="3">
    <source>
        <dbReference type="ARBA" id="ARBA00010258"/>
    </source>
</evidence>
<keyword evidence="7 13" id="KW-0863">Zinc-finger</keyword>
<comment type="function">
    <text evidence="13">Acts in a DNA repair pathway for removal of UV-induced DNA damage that is distinct from classical nucleotide excision repair and in repair of ionizing radiation damage. Functions in homologous recombination repair of DNA double strand breaks and in recovery of stalled replication forks.</text>
</comment>
<dbReference type="InterPro" id="IPR036388">
    <property type="entry name" value="WH-like_DNA-bd_sf"/>
</dbReference>